<protein>
    <submittedName>
        <fullName evidence="5">Putative PAS/PAC sensor protein</fullName>
    </submittedName>
</protein>
<keyword evidence="2" id="KW-0408">Iron</keyword>
<name>E3PTH2_ACESD</name>
<dbReference type="PROSITE" id="PS51379">
    <property type="entry name" value="4FE4S_FER_2"/>
    <property type="match status" value="2"/>
</dbReference>
<dbReference type="Pfam" id="PF13237">
    <property type="entry name" value="Fer4_10"/>
    <property type="match status" value="1"/>
</dbReference>
<dbReference type="SUPFAM" id="SSF54862">
    <property type="entry name" value="4Fe-4S ferredoxins"/>
    <property type="match status" value="1"/>
</dbReference>
<dbReference type="InterPro" id="IPR009016">
    <property type="entry name" value="Fe_hydrogenase"/>
</dbReference>
<evidence type="ECO:0000256" key="1">
    <source>
        <dbReference type="ARBA" id="ARBA00022723"/>
    </source>
</evidence>
<evidence type="ECO:0000313" key="5">
    <source>
        <dbReference type="EMBL" id="CBH22176.1"/>
    </source>
</evidence>
<keyword evidence="6" id="KW-1185">Reference proteome</keyword>
<dbReference type="Pfam" id="PF02906">
    <property type="entry name" value="Fe_hyd_lg_C"/>
    <property type="match status" value="1"/>
</dbReference>
<dbReference type="GO" id="GO:0046872">
    <property type="term" value="F:metal ion binding"/>
    <property type="evidence" value="ECO:0007669"/>
    <property type="project" value="UniProtKB-KW"/>
</dbReference>
<dbReference type="InterPro" id="IPR017896">
    <property type="entry name" value="4Fe4S_Fe-S-bd"/>
</dbReference>
<organism evidence="5 6">
    <name type="scientific">Acetoanaerobium sticklandii (strain ATCC 12662 / DSM 519 / JCM 1433 / CCUG 9281 / NCIMB 10654 / HF)</name>
    <name type="common">Clostridium sticklandii</name>
    <dbReference type="NCBI Taxonomy" id="499177"/>
    <lineage>
        <taxon>Bacteria</taxon>
        <taxon>Bacillati</taxon>
        <taxon>Bacillota</taxon>
        <taxon>Clostridia</taxon>
        <taxon>Peptostreptococcales</taxon>
        <taxon>Filifactoraceae</taxon>
        <taxon>Acetoanaerobium</taxon>
    </lineage>
</organism>
<dbReference type="GO" id="GO:0051536">
    <property type="term" value="F:iron-sulfur cluster binding"/>
    <property type="evidence" value="ECO:0007669"/>
    <property type="project" value="UniProtKB-KW"/>
</dbReference>
<dbReference type="KEGG" id="cst:CLOST_2056"/>
<reference evidence="6" key="1">
    <citation type="journal article" date="2010" name="BMC Genomics">
        <title>Clostridium sticklandii, a specialist in amino acid degradation:revisiting its metabolism through its genome sequence.</title>
        <authorList>
            <person name="Fonknechten N."/>
            <person name="Chaussonnerie S."/>
            <person name="Tricot S."/>
            <person name="Lajus A."/>
            <person name="Andreesen J.R."/>
            <person name="Perchat N."/>
            <person name="Pelletier E."/>
            <person name="Gouyvenoux M."/>
            <person name="Barbe V."/>
            <person name="Salanoubat M."/>
            <person name="Le Paslier D."/>
            <person name="Weissenbach J."/>
            <person name="Cohen G.N."/>
            <person name="Kreimeyer A."/>
        </authorList>
    </citation>
    <scope>NUCLEOTIDE SEQUENCE [LARGE SCALE GENOMIC DNA]</scope>
    <source>
        <strain evidence="6">ATCC 12662 / DSM 519 / JCM 1433 / CCUG 9281 / NCIMB 10654 / HF</strain>
    </source>
</reference>
<accession>E3PTH2</accession>
<dbReference type="Gene3D" id="3.30.70.20">
    <property type="match status" value="1"/>
</dbReference>
<dbReference type="STRING" id="1511.CLOST_2056"/>
<dbReference type="EMBL" id="FP565809">
    <property type="protein sequence ID" value="CBH22176.1"/>
    <property type="molecule type" value="Genomic_DNA"/>
</dbReference>
<dbReference type="Proteomes" id="UP000007041">
    <property type="component" value="Chromosome"/>
</dbReference>
<dbReference type="InterPro" id="IPR004108">
    <property type="entry name" value="Fe_hydrogenase_lsu_C"/>
</dbReference>
<evidence type="ECO:0000256" key="3">
    <source>
        <dbReference type="ARBA" id="ARBA00023014"/>
    </source>
</evidence>
<dbReference type="eggNOG" id="COG1145">
    <property type="taxonomic scope" value="Bacteria"/>
</dbReference>
<dbReference type="InterPro" id="IPR017900">
    <property type="entry name" value="4Fe4S_Fe_S_CS"/>
</dbReference>
<evidence type="ECO:0000256" key="2">
    <source>
        <dbReference type="ARBA" id="ARBA00023004"/>
    </source>
</evidence>
<proteinExistence type="predicted"/>
<keyword evidence="3" id="KW-0411">Iron-sulfur</keyword>
<sequence>MQWIEIEKGNCSDCYKCLRSCPSKAIKIIDGRAEVVKEMCIVCGHCQVVCPQHIIKVKSRLRNVQAAIDDDFQVIASIAPSFVGAFDMKYPGQFKTALKKLGFSDVSETGIGAEYVKQEYIDALKTQKYKNFVTSSCPSANYLIKNITLSV</sequence>
<dbReference type="PROSITE" id="PS00198">
    <property type="entry name" value="4FE4S_FER_1"/>
    <property type="match status" value="1"/>
</dbReference>
<dbReference type="HOGENOM" id="CLU_1728236_0_0_9"/>
<evidence type="ECO:0000259" key="4">
    <source>
        <dbReference type="PROSITE" id="PS51379"/>
    </source>
</evidence>
<evidence type="ECO:0000313" key="6">
    <source>
        <dbReference type="Proteomes" id="UP000007041"/>
    </source>
</evidence>
<feature type="domain" description="4Fe-4S ferredoxin-type" evidence="4">
    <location>
        <begin position="31"/>
        <end position="60"/>
    </location>
</feature>
<keyword evidence="1" id="KW-0479">Metal-binding</keyword>
<dbReference type="BioCyc" id="CSTI499177:GJE9-2121-MONOMER"/>
<gene>
    <name evidence="5" type="ordered locus">CLOST_2056</name>
</gene>
<dbReference type="AlphaFoldDB" id="E3PTH2"/>
<dbReference type="eggNOG" id="COG4624">
    <property type="taxonomic scope" value="Bacteria"/>
</dbReference>
<feature type="domain" description="4Fe-4S ferredoxin-type" evidence="4">
    <location>
        <begin position="2"/>
        <end position="30"/>
    </location>
</feature>
<dbReference type="SUPFAM" id="SSF53920">
    <property type="entry name" value="Fe-only hydrogenase"/>
    <property type="match status" value="1"/>
</dbReference>